<keyword evidence="2" id="KW-1185">Reference proteome</keyword>
<dbReference type="AlphaFoldDB" id="A0A444IVD5"/>
<dbReference type="EMBL" id="MTKO01000088">
    <property type="protein sequence ID" value="RWX44813.1"/>
    <property type="molecule type" value="Genomic_DNA"/>
</dbReference>
<evidence type="ECO:0000313" key="2">
    <source>
        <dbReference type="Proteomes" id="UP000287853"/>
    </source>
</evidence>
<name>A0A444IVD5_9BACT</name>
<gene>
    <name evidence="1" type="ORF">H206_01338</name>
</gene>
<evidence type="ECO:0000313" key="1">
    <source>
        <dbReference type="EMBL" id="RWX44813.1"/>
    </source>
</evidence>
<reference evidence="1 2" key="1">
    <citation type="submission" date="2017-01" db="EMBL/GenBank/DDBJ databases">
        <title>The cable genome- insights into the physiology and evolution of filamentous bacteria capable of sulfide oxidation via long distance electron transfer.</title>
        <authorList>
            <person name="Schreiber L."/>
            <person name="Bjerg J.T."/>
            <person name="Boggild A."/>
            <person name="Van De Vossenberg J."/>
            <person name="Meysman F."/>
            <person name="Nielsen L.P."/>
            <person name="Schramm A."/>
            <person name="Kjeldsen K.U."/>
        </authorList>
    </citation>
    <scope>NUCLEOTIDE SEQUENCE [LARGE SCALE GENOMIC DNA]</scope>
    <source>
        <strain evidence="1">MCF</strain>
    </source>
</reference>
<sequence>MPKYTVKIQPGKRAETCTCKMEQQRYTVEADSKDAAMTLAGNRWYDAKCPDKHPEDCSHNREDIIAECSYTVQEV</sequence>
<comment type="caution">
    <text evidence="1">The sequence shown here is derived from an EMBL/GenBank/DDBJ whole genome shotgun (WGS) entry which is preliminary data.</text>
</comment>
<proteinExistence type="predicted"/>
<organism evidence="1 2">
    <name type="scientific">Candidatus Electrothrix aarhusensis</name>
    <dbReference type="NCBI Taxonomy" id="1859131"/>
    <lineage>
        <taxon>Bacteria</taxon>
        <taxon>Pseudomonadati</taxon>
        <taxon>Thermodesulfobacteriota</taxon>
        <taxon>Desulfobulbia</taxon>
        <taxon>Desulfobulbales</taxon>
        <taxon>Desulfobulbaceae</taxon>
        <taxon>Candidatus Electrothrix</taxon>
    </lineage>
</organism>
<protein>
    <submittedName>
        <fullName evidence="1">Uncharacterized protein</fullName>
    </submittedName>
</protein>
<accession>A0A444IVD5</accession>
<dbReference type="Proteomes" id="UP000287853">
    <property type="component" value="Unassembled WGS sequence"/>
</dbReference>